<protein>
    <submittedName>
        <fullName evidence="2">Acyl carrier protein</fullName>
    </submittedName>
</protein>
<sequence length="86" mass="9761">MERTEILAGLVEILKTVRMIDQDKLAFITEDTDFIADLKTPSTEMINIAAKAEQKFDIEFDDDDIDDLGSKVKDIIDLIVATKERD</sequence>
<dbReference type="Gene3D" id="1.10.1200.10">
    <property type="entry name" value="ACP-like"/>
    <property type="match status" value="1"/>
</dbReference>
<dbReference type="EMBL" id="FOPP01000003">
    <property type="protein sequence ID" value="SFG96074.1"/>
    <property type="molecule type" value="Genomic_DNA"/>
</dbReference>
<dbReference type="AlphaFoldDB" id="A0A1I2W3X7"/>
<organism evidence="2 3">
    <name type="scientific">Pedobacter insulae</name>
    <dbReference type="NCBI Taxonomy" id="414048"/>
    <lineage>
        <taxon>Bacteria</taxon>
        <taxon>Pseudomonadati</taxon>
        <taxon>Bacteroidota</taxon>
        <taxon>Sphingobacteriia</taxon>
        <taxon>Sphingobacteriales</taxon>
        <taxon>Sphingobacteriaceae</taxon>
        <taxon>Pedobacter</taxon>
    </lineage>
</organism>
<gene>
    <name evidence="2" type="ORF">SAMN04489864_103447</name>
</gene>
<dbReference type="PROSITE" id="PS50075">
    <property type="entry name" value="CARRIER"/>
    <property type="match status" value="1"/>
</dbReference>
<evidence type="ECO:0000313" key="2">
    <source>
        <dbReference type="EMBL" id="SFG96074.1"/>
    </source>
</evidence>
<dbReference type="InterPro" id="IPR036736">
    <property type="entry name" value="ACP-like_sf"/>
</dbReference>
<accession>A0A1I2W3X7</accession>
<keyword evidence="3" id="KW-1185">Reference proteome</keyword>
<dbReference type="InterPro" id="IPR009081">
    <property type="entry name" value="PP-bd_ACP"/>
</dbReference>
<reference evidence="2 3" key="1">
    <citation type="submission" date="2016-10" db="EMBL/GenBank/DDBJ databases">
        <authorList>
            <person name="de Groot N.N."/>
        </authorList>
    </citation>
    <scope>NUCLEOTIDE SEQUENCE [LARGE SCALE GENOMIC DNA]</scope>
    <source>
        <strain evidence="2 3">DSM 18684</strain>
    </source>
</reference>
<dbReference type="OrthoDB" id="771003at2"/>
<evidence type="ECO:0000313" key="3">
    <source>
        <dbReference type="Proteomes" id="UP000199666"/>
    </source>
</evidence>
<feature type="domain" description="Carrier" evidence="1">
    <location>
        <begin position="1"/>
        <end position="83"/>
    </location>
</feature>
<name>A0A1I2W3X7_9SPHI</name>
<proteinExistence type="predicted"/>
<evidence type="ECO:0000259" key="1">
    <source>
        <dbReference type="PROSITE" id="PS50075"/>
    </source>
</evidence>
<dbReference type="Proteomes" id="UP000199666">
    <property type="component" value="Unassembled WGS sequence"/>
</dbReference>
<dbReference type="STRING" id="414048.SAMN04489864_103447"/>
<dbReference type="RefSeq" id="WP_090992936.1">
    <property type="nucleotide sequence ID" value="NZ_FOPP01000003.1"/>
</dbReference>
<dbReference type="SUPFAM" id="SSF47336">
    <property type="entry name" value="ACP-like"/>
    <property type="match status" value="1"/>
</dbReference>